<protein>
    <submittedName>
        <fullName evidence="1">Uncharacterized protein</fullName>
    </submittedName>
</protein>
<evidence type="ECO:0000313" key="2">
    <source>
        <dbReference type="Proteomes" id="UP000823750"/>
    </source>
</evidence>
<dbReference type="EMBL" id="JADILX010000001">
    <property type="protein sequence ID" value="MBO8484793.1"/>
    <property type="molecule type" value="Genomic_DNA"/>
</dbReference>
<name>A0A9D9J0A4_9BACT</name>
<dbReference type="Proteomes" id="UP000823750">
    <property type="component" value="Unassembled WGS sequence"/>
</dbReference>
<organism evidence="1 2">
    <name type="scientific">Candidatus Cryptobacteroides excrementavium</name>
    <dbReference type="NCBI Taxonomy" id="2840759"/>
    <lineage>
        <taxon>Bacteria</taxon>
        <taxon>Pseudomonadati</taxon>
        <taxon>Bacteroidota</taxon>
        <taxon>Bacteroidia</taxon>
        <taxon>Bacteroidales</taxon>
        <taxon>Candidatus Cryptobacteroides</taxon>
    </lineage>
</organism>
<comment type="caution">
    <text evidence="1">The sequence shown here is derived from an EMBL/GenBank/DDBJ whole genome shotgun (WGS) entry which is preliminary data.</text>
</comment>
<dbReference type="AlphaFoldDB" id="A0A9D9J0A4"/>
<gene>
    <name evidence="1" type="ORF">IAB78_00005</name>
</gene>
<proteinExistence type="predicted"/>
<reference evidence="1" key="1">
    <citation type="submission" date="2020-10" db="EMBL/GenBank/DDBJ databases">
        <authorList>
            <person name="Gilroy R."/>
        </authorList>
    </citation>
    <scope>NUCLEOTIDE SEQUENCE</scope>
    <source>
        <strain evidence="1">B2-16538</strain>
    </source>
</reference>
<evidence type="ECO:0000313" key="1">
    <source>
        <dbReference type="EMBL" id="MBO8484793.1"/>
    </source>
</evidence>
<sequence length="127" mass="13889">MGSSAGSPLGSWHMESWTAMTAADIYVAFDGDGTFDLYQRLYTPYYEHLDGTWEYSRGVLGGEYSDGEPWRSEYRLSFSNEGGNMTMTADSDAADAARYVKADIPDSIISGDLSMKSHGGDPGFRAL</sequence>
<accession>A0A9D9J0A4</accession>
<reference evidence="1" key="2">
    <citation type="journal article" date="2021" name="PeerJ">
        <title>Extensive microbial diversity within the chicken gut microbiome revealed by metagenomics and culture.</title>
        <authorList>
            <person name="Gilroy R."/>
            <person name="Ravi A."/>
            <person name="Getino M."/>
            <person name="Pursley I."/>
            <person name="Horton D.L."/>
            <person name="Alikhan N.F."/>
            <person name="Baker D."/>
            <person name="Gharbi K."/>
            <person name="Hall N."/>
            <person name="Watson M."/>
            <person name="Adriaenssens E.M."/>
            <person name="Foster-Nyarko E."/>
            <person name="Jarju S."/>
            <person name="Secka A."/>
            <person name="Antonio M."/>
            <person name="Oren A."/>
            <person name="Chaudhuri R.R."/>
            <person name="La Ragione R."/>
            <person name="Hildebrand F."/>
            <person name="Pallen M.J."/>
        </authorList>
    </citation>
    <scope>NUCLEOTIDE SEQUENCE</scope>
    <source>
        <strain evidence="1">B2-16538</strain>
    </source>
</reference>